<reference evidence="1 2" key="1">
    <citation type="journal article" date="2020" name="Cell">
        <title>Large-Scale Comparative Analyses of Tick Genomes Elucidate Their Genetic Diversity and Vector Capacities.</title>
        <authorList>
            <consortium name="Tick Genome and Microbiome Consortium (TIGMIC)"/>
            <person name="Jia N."/>
            <person name="Wang J."/>
            <person name="Shi W."/>
            <person name="Du L."/>
            <person name="Sun Y."/>
            <person name="Zhan W."/>
            <person name="Jiang J.F."/>
            <person name="Wang Q."/>
            <person name="Zhang B."/>
            <person name="Ji P."/>
            <person name="Bell-Sakyi L."/>
            <person name="Cui X.M."/>
            <person name="Yuan T.T."/>
            <person name="Jiang B.G."/>
            <person name="Yang W.F."/>
            <person name="Lam T.T."/>
            <person name="Chang Q.C."/>
            <person name="Ding S.J."/>
            <person name="Wang X.J."/>
            <person name="Zhu J.G."/>
            <person name="Ruan X.D."/>
            <person name="Zhao L."/>
            <person name="Wei J.T."/>
            <person name="Ye R.Z."/>
            <person name="Que T.C."/>
            <person name="Du C.H."/>
            <person name="Zhou Y.H."/>
            <person name="Cheng J.X."/>
            <person name="Dai P.F."/>
            <person name="Guo W.B."/>
            <person name="Han X.H."/>
            <person name="Huang E.J."/>
            <person name="Li L.F."/>
            <person name="Wei W."/>
            <person name="Gao Y.C."/>
            <person name="Liu J.Z."/>
            <person name="Shao H.Z."/>
            <person name="Wang X."/>
            <person name="Wang C.C."/>
            <person name="Yang T.C."/>
            <person name="Huo Q.B."/>
            <person name="Li W."/>
            <person name="Chen H.Y."/>
            <person name="Chen S.E."/>
            <person name="Zhou L.G."/>
            <person name="Ni X.B."/>
            <person name="Tian J.H."/>
            <person name="Sheng Y."/>
            <person name="Liu T."/>
            <person name="Pan Y.S."/>
            <person name="Xia L.Y."/>
            <person name="Li J."/>
            <person name="Zhao F."/>
            <person name="Cao W.C."/>
        </authorList>
    </citation>
    <scope>NUCLEOTIDE SEQUENCE [LARGE SCALE GENOMIC DNA]</scope>
    <source>
        <strain evidence="1">Iper-2018</strain>
    </source>
</reference>
<evidence type="ECO:0000313" key="1">
    <source>
        <dbReference type="EMBL" id="KAG0442954.1"/>
    </source>
</evidence>
<keyword evidence="2" id="KW-1185">Reference proteome</keyword>
<accession>A0AC60QVG2</accession>
<name>A0AC60QVG2_IXOPE</name>
<dbReference type="Proteomes" id="UP000805193">
    <property type="component" value="Unassembled WGS sequence"/>
</dbReference>
<sequence length="70" mass="8123">HRKLRIWSREGTPQYTGEDINGLEQALSWKPSGSLIASSQRLANEYKMIFFEKNGLNHGKFQLPFAPREF</sequence>
<evidence type="ECO:0000313" key="2">
    <source>
        <dbReference type="Proteomes" id="UP000805193"/>
    </source>
</evidence>
<dbReference type="EMBL" id="JABSTQ010004078">
    <property type="protein sequence ID" value="KAG0442954.1"/>
    <property type="molecule type" value="Genomic_DNA"/>
</dbReference>
<organism evidence="1 2">
    <name type="scientific">Ixodes persulcatus</name>
    <name type="common">Taiga tick</name>
    <dbReference type="NCBI Taxonomy" id="34615"/>
    <lineage>
        <taxon>Eukaryota</taxon>
        <taxon>Metazoa</taxon>
        <taxon>Ecdysozoa</taxon>
        <taxon>Arthropoda</taxon>
        <taxon>Chelicerata</taxon>
        <taxon>Arachnida</taxon>
        <taxon>Acari</taxon>
        <taxon>Parasitiformes</taxon>
        <taxon>Ixodida</taxon>
        <taxon>Ixodoidea</taxon>
        <taxon>Ixodidae</taxon>
        <taxon>Ixodinae</taxon>
        <taxon>Ixodes</taxon>
    </lineage>
</organism>
<comment type="caution">
    <text evidence="1">The sequence shown here is derived from an EMBL/GenBank/DDBJ whole genome shotgun (WGS) entry which is preliminary data.</text>
</comment>
<feature type="non-terminal residue" evidence="1">
    <location>
        <position position="70"/>
    </location>
</feature>
<protein>
    <submittedName>
        <fullName evidence="1">Uncharacterized protein</fullName>
    </submittedName>
</protein>
<proteinExistence type="predicted"/>
<gene>
    <name evidence="1" type="ORF">HPB47_015447</name>
</gene>
<feature type="non-terminal residue" evidence="1">
    <location>
        <position position="1"/>
    </location>
</feature>